<keyword evidence="1" id="KW-0732">Signal</keyword>
<feature type="chain" id="PRO_5009134209" evidence="1">
    <location>
        <begin position="20"/>
        <end position="405"/>
    </location>
</feature>
<name>A0A1E3QEN5_LIPST</name>
<evidence type="ECO:0000256" key="1">
    <source>
        <dbReference type="SAM" id="SignalP"/>
    </source>
</evidence>
<dbReference type="Proteomes" id="UP000094385">
    <property type="component" value="Unassembled WGS sequence"/>
</dbReference>
<proteinExistence type="predicted"/>
<sequence>MFRLHELIALVTYIACALCEPIQARDATPVASTAYSIPSIVTPARATSPQYSQSPLQHSSFAVASTANFGKMADPSNTYTLFRDGGGSCTIANRTLWLFCDTLAYRSSDGRYMGAASNSISLATNFSQPAVLTDASSTPATGIRPAIPWTSAEAAVAGSTSQRYALWVYTNCIPTGNNTAVHFWLVNKFSSVTSHRTLGNTMAQYTLDPMTNQFTVTRNSQITFAPPTYGYGSFANVVVNGVAYLYGLDTVYSRNDVHLAKVPVNTITDLSTWQYYNASSQTWNSTMPIPNARQQSAAVIQNSIPFSSGTIFFSEYHNAFLLVFFDNWADSTFRVLSAPSPVGPWTTNNIAIWAMTPGPRGYDYGGVAHPIYYTNGAQAGKSLMLHYSYQNTSGTYTVASQLTFA</sequence>
<accession>A0A1E3QEN5</accession>
<dbReference type="AlphaFoldDB" id="A0A1E3QEN5"/>
<evidence type="ECO:0000313" key="3">
    <source>
        <dbReference type="Proteomes" id="UP000094385"/>
    </source>
</evidence>
<protein>
    <submittedName>
        <fullName evidence="2">Uncharacterized protein</fullName>
    </submittedName>
</protein>
<dbReference type="EMBL" id="KV454289">
    <property type="protein sequence ID" value="ODQ76153.1"/>
    <property type="molecule type" value="Genomic_DNA"/>
</dbReference>
<organism evidence="2 3">
    <name type="scientific">Lipomyces starkeyi NRRL Y-11557</name>
    <dbReference type="NCBI Taxonomy" id="675824"/>
    <lineage>
        <taxon>Eukaryota</taxon>
        <taxon>Fungi</taxon>
        <taxon>Dikarya</taxon>
        <taxon>Ascomycota</taxon>
        <taxon>Saccharomycotina</taxon>
        <taxon>Lipomycetes</taxon>
        <taxon>Lipomycetales</taxon>
        <taxon>Lipomycetaceae</taxon>
        <taxon>Lipomyces</taxon>
    </lineage>
</organism>
<dbReference type="OrthoDB" id="2583188at2759"/>
<evidence type="ECO:0000313" key="2">
    <source>
        <dbReference type="EMBL" id="ODQ76153.1"/>
    </source>
</evidence>
<feature type="signal peptide" evidence="1">
    <location>
        <begin position="1"/>
        <end position="19"/>
    </location>
</feature>
<gene>
    <name evidence="2" type="ORF">LIPSTDRAFT_60330</name>
</gene>
<keyword evidence="3" id="KW-1185">Reference proteome</keyword>
<reference evidence="2 3" key="1">
    <citation type="journal article" date="2016" name="Proc. Natl. Acad. Sci. U.S.A.">
        <title>Comparative genomics of biotechnologically important yeasts.</title>
        <authorList>
            <person name="Riley R."/>
            <person name="Haridas S."/>
            <person name="Wolfe K.H."/>
            <person name="Lopes M.R."/>
            <person name="Hittinger C.T."/>
            <person name="Goeker M."/>
            <person name="Salamov A.A."/>
            <person name="Wisecaver J.H."/>
            <person name="Long T.M."/>
            <person name="Calvey C.H."/>
            <person name="Aerts A.L."/>
            <person name="Barry K.W."/>
            <person name="Choi C."/>
            <person name="Clum A."/>
            <person name="Coughlan A.Y."/>
            <person name="Deshpande S."/>
            <person name="Douglass A.P."/>
            <person name="Hanson S.J."/>
            <person name="Klenk H.-P."/>
            <person name="LaButti K.M."/>
            <person name="Lapidus A."/>
            <person name="Lindquist E.A."/>
            <person name="Lipzen A.M."/>
            <person name="Meier-Kolthoff J.P."/>
            <person name="Ohm R.A."/>
            <person name="Otillar R.P."/>
            <person name="Pangilinan J.L."/>
            <person name="Peng Y."/>
            <person name="Rokas A."/>
            <person name="Rosa C.A."/>
            <person name="Scheuner C."/>
            <person name="Sibirny A.A."/>
            <person name="Slot J.C."/>
            <person name="Stielow J.B."/>
            <person name="Sun H."/>
            <person name="Kurtzman C.P."/>
            <person name="Blackwell M."/>
            <person name="Grigoriev I.V."/>
            <person name="Jeffries T.W."/>
        </authorList>
    </citation>
    <scope>NUCLEOTIDE SEQUENCE [LARGE SCALE GENOMIC DNA]</scope>
    <source>
        <strain evidence="2 3">NRRL Y-11557</strain>
    </source>
</reference>